<dbReference type="SMART" id="SM00487">
    <property type="entry name" value="DEXDc"/>
    <property type="match status" value="1"/>
</dbReference>
<reference evidence="8" key="1">
    <citation type="submission" date="2017-01" db="EMBL/GenBank/DDBJ databases">
        <authorList>
            <person name="Wang Y."/>
            <person name="White M."/>
            <person name="Kvist S."/>
            <person name="Moncalvo J.-M."/>
        </authorList>
    </citation>
    <scope>NUCLEOTIDE SEQUENCE [LARGE SCALE GENOMIC DNA]</scope>
    <source>
        <strain evidence="8">COL-18-3</strain>
    </source>
</reference>
<dbReference type="SMART" id="SM00490">
    <property type="entry name" value="HELICc"/>
    <property type="match status" value="1"/>
</dbReference>
<proteinExistence type="predicted"/>
<dbReference type="GO" id="GO:0016787">
    <property type="term" value="F:hydrolase activity"/>
    <property type="evidence" value="ECO:0007669"/>
    <property type="project" value="UniProtKB-KW"/>
</dbReference>
<dbReference type="Pfam" id="PF00176">
    <property type="entry name" value="SNF2-rel_dom"/>
    <property type="match status" value="1"/>
</dbReference>
<dbReference type="GO" id="GO:0004386">
    <property type="term" value="F:helicase activity"/>
    <property type="evidence" value="ECO:0007669"/>
    <property type="project" value="UniProtKB-KW"/>
</dbReference>
<dbReference type="InterPro" id="IPR014001">
    <property type="entry name" value="Helicase_ATP-bd"/>
</dbReference>
<evidence type="ECO:0000259" key="6">
    <source>
        <dbReference type="PROSITE" id="PS51194"/>
    </source>
</evidence>
<dbReference type="CDD" id="cd18793">
    <property type="entry name" value="SF2_C_SNF"/>
    <property type="match status" value="1"/>
</dbReference>
<gene>
    <name evidence="7" type="ORF">AX774_g5862</name>
</gene>
<dbReference type="InterPro" id="IPR001650">
    <property type="entry name" value="Helicase_C-like"/>
</dbReference>
<dbReference type="InterPro" id="IPR049730">
    <property type="entry name" value="SNF2/RAD54-like_C"/>
</dbReference>
<feature type="region of interest" description="Disordered" evidence="4">
    <location>
        <begin position="39"/>
        <end position="135"/>
    </location>
</feature>
<feature type="domain" description="Helicase ATP-binding" evidence="5">
    <location>
        <begin position="280"/>
        <end position="448"/>
    </location>
</feature>
<keyword evidence="3" id="KW-0067">ATP-binding</keyword>
<evidence type="ECO:0000256" key="1">
    <source>
        <dbReference type="ARBA" id="ARBA00022741"/>
    </source>
</evidence>
<comment type="caution">
    <text evidence="7">The sequence shown here is derived from an EMBL/GenBank/DDBJ whole genome shotgun (WGS) entry which is preliminary data.</text>
</comment>
<evidence type="ECO:0000259" key="5">
    <source>
        <dbReference type="PROSITE" id="PS51192"/>
    </source>
</evidence>
<dbReference type="PROSITE" id="PS51194">
    <property type="entry name" value="HELICASE_CTER"/>
    <property type="match status" value="1"/>
</dbReference>
<dbReference type="GO" id="GO:0005524">
    <property type="term" value="F:ATP binding"/>
    <property type="evidence" value="ECO:0007669"/>
    <property type="project" value="InterPro"/>
</dbReference>
<dbReference type="AlphaFoldDB" id="A0A1R1PIL5"/>
<dbReference type="Gene3D" id="3.40.50.10810">
    <property type="entry name" value="Tandem AAA-ATPase domain"/>
    <property type="match status" value="1"/>
</dbReference>
<accession>A0A1R1PIL5</accession>
<evidence type="ECO:0000256" key="2">
    <source>
        <dbReference type="ARBA" id="ARBA00022801"/>
    </source>
</evidence>
<feature type="compositionally biased region" description="Acidic residues" evidence="4">
    <location>
        <begin position="124"/>
        <end position="133"/>
    </location>
</feature>
<keyword evidence="1" id="KW-0547">Nucleotide-binding</keyword>
<dbReference type="InterPro" id="IPR038718">
    <property type="entry name" value="SNF2-like_sf"/>
</dbReference>
<feature type="compositionally biased region" description="Basic and acidic residues" evidence="4">
    <location>
        <begin position="54"/>
        <end position="69"/>
    </location>
</feature>
<dbReference type="OrthoDB" id="5857104at2759"/>
<keyword evidence="8" id="KW-1185">Reference proteome</keyword>
<protein>
    <submittedName>
        <fullName evidence="7">ATP-dependent helicase fft2</fullName>
    </submittedName>
</protein>
<sequence length="817" mass="92230">MGVAAREVLAPNTPESVNEYIEMKESKEMGDRNVIILESSPLKRHTGGETAEGNGERWLSKSLMEESGKKAQSTEWGDGIENKRRKLMKGVSRQATGTNIDKNSGGGNSYKYSKNGSGRKEQYIEESEDEDSDREYKARESLVDADKLTLQFFNKATEQELVMQTIATEHERQEIMKLRPFRNYNALEETIRKTKGLRVSVVTQYYDMVIGLAEIDNVIEKCSVVARRLKDVLENEGINTNEDSGKYEGLKAGVQLKQSETLNAEYSLKPFQLEGVAWLGSLYKAKASGILADEMGLGKTFQVISFLTGLKDQGISGPHLIICPTSTLDNWLLEIKKFSPSLKVRSYYGNQMERRRMGLKIEKYGADFDILLSTYNVATSNKTDRALLRRISFKTMILDEGHMVKNCTSVRYCYLQQIRAPFRLLLTGTPLQNNLQELVSLLAFVMPKIFDDCIGALQLAFKNKGGATKKDDSSGNVQLDEGSTVESSVPESLLPIEHKHILKAQKLLAPFVLRRRKSDVLKDLPAKTQQTIKVEMTEYQRSLYEKHINMYGFDKQKEEDVLALSPSSADGNEAKTSQSWTAKMMNLRKIANHPLLVRSHFDDSKLAKMASLILTEPDYKESIYEYVYQDMQLCSDFELDYYCRKYLSLAPYKLPTHLLYDSAKVVQLESILSTNIRDLNQKVLIFSQFTSMLDILETVLKSWNYLYVRLDGSTKTTERQQLIDSFNNSSSSDGISIFLLSTKAGGFGINLATANIVVIHDIDLNPHNDKQAEDRAHRVGQSKPVTVLKLIANSTVEQTILDLANSKLLLDKNVANY</sequence>
<dbReference type="Gene3D" id="3.40.50.300">
    <property type="entry name" value="P-loop containing nucleotide triphosphate hydrolases"/>
    <property type="match status" value="1"/>
</dbReference>
<evidence type="ECO:0000256" key="3">
    <source>
        <dbReference type="ARBA" id="ARBA00022840"/>
    </source>
</evidence>
<dbReference type="EMBL" id="LSSK01001110">
    <property type="protein sequence ID" value="OMH80692.1"/>
    <property type="molecule type" value="Genomic_DNA"/>
</dbReference>
<evidence type="ECO:0000256" key="4">
    <source>
        <dbReference type="SAM" id="MobiDB-lite"/>
    </source>
</evidence>
<dbReference type="Pfam" id="PF00271">
    <property type="entry name" value="Helicase_C"/>
    <property type="match status" value="1"/>
</dbReference>
<evidence type="ECO:0000313" key="7">
    <source>
        <dbReference type="EMBL" id="OMH80692.1"/>
    </source>
</evidence>
<keyword evidence="7" id="KW-0347">Helicase</keyword>
<name>A0A1R1PIL5_ZANCU</name>
<keyword evidence="2" id="KW-0378">Hydrolase</keyword>
<evidence type="ECO:0000313" key="8">
    <source>
        <dbReference type="Proteomes" id="UP000188320"/>
    </source>
</evidence>
<dbReference type="Proteomes" id="UP000188320">
    <property type="component" value="Unassembled WGS sequence"/>
</dbReference>
<dbReference type="PROSITE" id="PS51192">
    <property type="entry name" value="HELICASE_ATP_BIND_1"/>
    <property type="match status" value="1"/>
</dbReference>
<dbReference type="InterPro" id="IPR027417">
    <property type="entry name" value="P-loop_NTPase"/>
</dbReference>
<organism evidence="7 8">
    <name type="scientific">Zancudomyces culisetae</name>
    <name type="common">Gut fungus</name>
    <name type="synonym">Smittium culisetae</name>
    <dbReference type="NCBI Taxonomy" id="1213189"/>
    <lineage>
        <taxon>Eukaryota</taxon>
        <taxon>Fungi</taxon>
        <taxon>Fungi incertae sedis</taxon>
        <taxon>Zoopagomycota</taxon>
        <taxon>Kickxellomycotina</taxon>
        <taxon>Harpellomycetes</taxon>
        <taxon>Harpellales</taxon>
        <taxon>Legeriomycetaceae</taxon>
        <taxon>Zancudomyces</taxon>
    </lineage>
</organism>
<dbReference type="InterPro" id="IPR000330">
    <property type="entry name" value="SNF2_N"/>
</dbReference>
<dbReference type="SUPFAM" id="SSF52540">
    <property type="entry name" value="P-loop containing nucleoside triphosphate hydrolases"/>
    <property type="match status" value="2"/>
</dbReference>
<feature type="compositionally biased region" description="Polar residues" evidence="4">
    <location>
        <begin position="93"/>
        <end position="102"/>
    </location>
</feature>
<feature type="domain" description="Helicase C-terminal" evidence="6">
    <location>
        <begin position="667"/>
        <end position="817"/>
    </location>
</feature>
<dbReference type="PANTHER" id="PTHR10799">
    <property type="entry name" value="SNF2/RAD54 HELICASE FAMILY"/>
    <property type="match status" value="1"/>
</dbReference>